<dbReference type="Proteomes" id="UP001241758">
    <property type="component" value="Unassembled WGS sequence"/>
</dbReference>
<organism evidence="5 6">
    <name type="scientific">Actinoplanes sandaracinus</name>
    <dbReference type="NCBI Taxonomy" id="3045177"/>
    <lineage>
        <taxon>Bacteria</taxon>
        <taxon>Bacillati</taxon>
        <taxon>Actinomycetota</taxon>
        <taxon>Actinomycetes</taxon>
        <taxon>Micromonosporales</taxon>
        <taxon>Micromonosporaceae</taxon>
        <taxon>Actinoplanes</taxon>
    </lineage>
</organism>
<dbReference type="PROSITE" id="PS50949">
    <property type="entry name" value="HTH_GNTR"/>
    <property type="match status" value="3"/>
</dbReference>
<dbReference type="Pfam" id="PF00392">
    <property type="entry name" value="GntR"/>
    <property type="match status" value="3"/>
</dbReference>
<name>A0ABT6WQI5_9ACTN</name>
<gene>
    <name evidence="5" type="ORF">QLQ12_25095</name>
</gene>
<evidence type="ECO:0000256" key="1">
    <source>
        <dbReference type="ARBA" id="ARBA00023015"/>
    </source>
</evidence>
<feature type="domain" description="HTH gntR-type" evidence="4">
    <location>
        <begin position="81"/>
        <end position="149"/>
    </location>
</feature>
<dbReference type="EMBL" id="JASCTH010000017">
    <property type="protein sequence ID" value="MDI6101900.1"/>
    <property type="molecule type" value="Genomic_DNA"/>
</dbReference>
<protein>
    <submittedName>
        <fullName evidence="5">GntR family transcriptional regulator</fullName>
    </submittedName>
</protein>
<feature type="domain" description="HTH gntR-type" evidence="4">
    <location>
        <begin position="7"/>
        <end position="75"/>
    </location>
</feature>
<evidence type="ECO:0000256" key="3">
    <source>
        <dbReference type="ARBA" id="ARBA00023163"/>
    </source>
</evidence>
<evidence type="ECO:0000313" key="6">
    <source>
        <dbReference type="Proteomes" id="UP001241758"/>
    </source>
</evidence>
<reference evidence="5 6" key="1">
    <citation type="submission" date="2023-05" db="EMBL/GenBank/DDBJ databases">
        <title>Actinoplanes sp. NEAU-A12 genome sequencing.</title>
        <authorList>
            <person name="Wang Z.-S."/>
        </authorList>
    </citation>
    <scope>NUCLEOTIDE SEQUENCE [LARGE SCALE GENOMIC DNA]</scope>
    <source>
        <strain evidence="5 6">NEAU-A12</strain>
    </source>
</reference>
<evidence type="ECO:0000259" key="4">
    <source>
        <dbReference type="PROSITE" id="PS50949"/>
    </source>
</evidence>
<keyword evidence="1" id="KW-0805">Transcription regulation</keyword>
<keyword evidence="2" id="KW-0238">DNA-binding</keyword>
<keyword evidence="3" id="KW-0804">Transcription</keyword>
<proteinExistence type="predicted"/>
<sequence>MTETVDNGKYGQVTAELRRRIHEGSYSASGELPPTSVLAKEFGVAAKTVQRALQQLDRDGLTASRQGRPRMILAASQGVSATRYEQVAADLQREIESGAIPPGGRVPAESDLVGKYGMSRATIRIALDRLEAAGTVVKRAGRRYAAGDGGSDLAYESVAIQLERAIKTGKYAAGRLPGENKLATEFRVSRPTVRQALTQLQATGLIYSVPKQGWFVAQGEGS</sequence>
<dbReference type="PRINTS" id="PR00035">
    <property type="entry name" value="HTHGNTR"/>
</dbReference>
<dbReference type="PANTHER" id="PTHR44846">
    <property type="entry name" value="MANNOSYL-D-GLYCERATE TRANSPORT/METABOLISM SYSTEM REPRESSOR MNGR-RELATED"/>
    <property type="match status" value="1"/>
</dbReference>
<dbReference type="SUPFAM" id="SSF46785">
    <property type="entry name" value="Winged helix' DNA-binding domain"/>
    <property type="match status" value="3"/>
</dbReference>
<dbReference type="SMART" id="SM00345">
    <property type="entry name" value="HTH_GNTR"/>
    <property type="match status" value="3"/>
</dbReference>
<dbReference type="RefSeq" id="WP_282762899.1">
    <property type="nucleotide sequence ID" value="NZ_JASCTH010000017.1"/>
</dbReference>
<dbReference type="InterPro" id="IPR000524">
    <property type="entry name" value="Tscrpt_reg_HTH_GntR"/>
</dbReference>
<accession>A0ABT6WQI5</accession>
<feature type="domain" description="HTH gntR-type" evidence="4">
    <location>
        <begin position="152"/>
        <end position="219"/>
    </location>
</feature>
<dbReference type="InterPro" id="IPR036388">
    <property type="entry name" value="WH-like_DNA-bd_sf"/>
</dbReference>
<dbReference type="InterPro" id="IPR050679">
    <property type="entry name" value="Bact_HTH_transcr_reg"/>
</dbReference>
<comment type="caution">
    <text evidence="5">The sequence shown here is derived from an EMBL/GenBank/DDBJ whole genome shotgun (WGS) entry which is preliminary data.</text>
</comment>
<dbReference type="CDD" id="cd07377">
    <property type="entry name" value="WHTH_GntR"/>
    <property type="match status" value="2"/>
</dbReference>
<keyword evidence="6" id="KW-1185">Reference proteome</keyword>
<dbReference type="Gene3D" id="1.10.10.10">
    <property type="entry name" value="Winged helix-like DNA-binding domain superfamily/Winged helix DNA-binding domain"/>
    <property type="match status" value="3"/>
</dbReference>
<dbReference type="InterPro" id="IPR036390">
    <property type="entry name" value="WH_DNA-bd_sf"/>
</dbReference>
<evidence type="ECO:0000256" key="2">
    <source>
        <dbReference type="ARBA" id="ARBA00023125"/>
    </source>
</evidence>
<evidence type="ECO:0000313" key="5">
    <source>
        <dbReference type="EMBL" id="MDI6101900.1"/>
    </source>
</evidence>